<keyword evidence="1" id="KW-0472">Membrane</keyword>
<protein>
    <recommendedName>
        <fullName evidence="3">Holin of 3TMs, for gene-transfer release</fullName>
    </recommendedName>
</protein>
<name>A0A6J5KQV4_9CAUD</name>
<evidence type="ECO:0008006" key="3">
    <source>
        <dbReference type="Google" id="ProtNLM"/>
    </source>
</evidence>
<reference evidence="2" key="1">
    <citation type="submission" date="2020-04" db="EMBL/GenBank/DDBJ databases">
        <authorList>
            <person name="Chiriac C."/>
            <person name="Salcher M."/>
            <person name="Ghai R."/>
            <person name="Kavagutti S V."/>
        </authorList>
    </citation>
    <scope>NUCLEOTIDE SEQUENCE</scope>
</reference>
<sequence length="165" mass="17622">MDTLLGLLKGLAPAVATAVAGPLGGLAVTAIADKFGVADSVDAVAKAIAGDPQAAAKLAELDLRQFELEVQDRDSARHMQEMALGQEDKYAKHFIYNFAWFWSIGSMAYFFAITFGQVPSSGKDFGNIILGFLLGTAVATIISFFYGSSKSSKDKTDTMTKEILK</sequence>
<dbReference type="EMBL" id="LR796172">
    <property type="protein sequence ID" value="CAB4123686.1"/>
    <property type="molecule type" value="Genomic_DNA"/>
</dbReference>
<proteinExistence type="predicted"/>
<accession>A0A6J5KQV4</accession>
<gene>
    <name evidence="2" type="ORF">UFOVP48_62</name>
</gene>
<keyword evidence="1" id="KW-0812">Transmembrane</keyword>
<evidence type="ECO:0000256" key="1">
    <source>
        <dbReference type="SAM" id="Phobius"/>
    </source>
</evidence>
<feature type="transmembrane region" description="Helical" evidence="1">
    <location>
        <begin position="125"/>
        <end position="146"/>
    </location>
</feature>
<organism evidence="2">
    <name type="scientific">uncultured Caudovirales phage</name>
    <dbReference type="NCBI Taxonomy" id="2100421"/>
    <lineage>
        <taxon>Viruses</taxon>
        <taxon>Duplodnaviria</taxon>
        <taxon>Heunggongvirae</taxon>
        <taxon>Uroviricota</taxon>
        <taxon>Caudoviricetes</taxon>
        <taxon>Peduoviridae</taxon>
        <taxon>Maltschvirus</taxon>
        <taxon>Maltschvirus maltsch</taxon>
    </lineage>
</organism>
<feature type="transmembrane region" description="Helical" evidence="1">
    <location>
        <begin position="94"/>
        <end position="113"/>
    </location>
</feature>
<evidence type="ECO:0000313" key="2">
    <source>
        <dbReference type="EMBL" id="CAB4123686.1"/>
    </source>
</evidence>
<keyword evidence="1" id="KW-1133">Transmembrane helix</keyword>